<dbReference type="SMART" id="SM00715">
    <property type="entry name" value="LA"/>
    <property type="match status" value="1"/>
</dbReference>
<dbReference type="GO" id="GO:0003723">
    <property type="term" value="F:RNA binding"/>
    <property type="evidence" value="ECO:0007669"/>
    <property type="project" value="UniProtKB-UniRule"/>
</dbReference>
<dbReference type="InterPro" id="IPR012677">
    <property type="entry name" value="Nucleotide-bd_a/b_plait_sf"/>
</dbReference>
<feature type="domain" description="HTH La-type RNA-binding" evidence="5">
    <location>
        <begin position="138"/>
        <end position="241"/>
    </location>
</feature>
<dbReference type="EMBL" id="VEPZ02000842">
    <property type="protein sequence ID" value="KAE8716704.1"/>
    <property type="molecule type" value="Genomic_DNA"/>
</dbReference>
<dbReference type="SUPFAM" id="SSF46785">
    <property type="entry name" value="Winged helix' DNA-binding domain"/>
    <property type="match status" value="1"/>
</dbReference>
<evidence type="ECO:0000313" key="6">
    <source>
        <dbReference type="EMBL" id="KAE8716704.1"/>
    </source>
</evidence>
<dbReference type="InterPro" id="IPR006630">
    <property type="entry name" value="La_HTH"/>
</dbReference>
<evidence type="ECO:0000256" key="2">
    <source>
        <dbReference type="PROSITE-ProRule" id="PRU00332"/>
    </source>
</evidence>
<dbReference type="PANTHER" id="PTHR22792">
    <property type="entry name" value="LUPUS LA PROTEIN-RELATED"/>
    <property type="match status" value="1"/>
</dbReference>
<keyword evidence="1 2" id="KW-0694">RNA-binding</keyword>
<dbReference type="InterPro" id="IPR045180">
    <property type="entry name" value="La_dom_prot"/>
</dbReference>
<accession>A0A6A3BJ52</accession>
<dbReference type="PROSITE" id="PS50961">
    <property type="entry name" value="HTH_LA"/>
    <property type="match status" value="1"/>
</dbReference>
<evidence type="ECO:0000259" key="5">
    <source>
        <dbReference type="PROSITE" id="PS50961"/>
    </source>
</evidence>
<dbReference type="Proteomes" id="UP000436088">
    <property type="component" value="Unassembled WGS sequence"/>
</dbReference>
<name>A0A6A3BJ52_HIBSY</name>
<sequence length="463" mass="51379">MAHARPEEKPKEEPQDRFQMKDHQAIAMASAKPTTSRNNPISMAAAKQMISCSSGSGTSGSRNGNGNGVTFKFNAHAPEFVPKSLSQRPISGYYYPCFHYLGGGAAAASDWFFLGEQDTSTYLNSNPNLSIPNCSSKNVLTDDLRQKIIKQVEYQFSDMSLIANESLSKQISKDPEGYGKKTYESVIPSMMPISFIASTNKIKSLITNHQLLAQALRSSLKLVVIDDGKKVRRKHPFTEKEREQVQSRTVVVENLPEDHSHQNLDKIFNVVGSVKNIRICHPQESNSSHSKNDYFLSNKLHALVEYESTRIAEKALTYSTQVEKLNDERNWRKGLRVRLLLRLSPKSVLKTRKSEFDGILDDNDSPHAEYSQGSSPPNNAESFENNAEDRAMGSKKGWSKPRGKLRGCTQSLAGRGLLPGSPQPSNAVQCEASVKQMLKGPRMPDGTRGFTMGRGKPLCSPLE</sequence>
<dbReference type="Gene3D" id="1.10.10.10">
    <property type="entry name" value="Winged helix-like DNA-binding domain superfamily/Winged helix DNA-binding domain"/>
    <property type="match status" value="1"/>
</dbReference>
<evidence type="ECO:0000313" key="7">
    <source>
        <dbReference type="Proteomes" id="UP000436088"/>
    </source>
</evidence>
<dbReference type="InterPro" id="IPR035979">
    <property type="entry name" value="RBD_domain_sf"/>
</dbReference>
<dbReference type="Pfam" id="PF05383">
    <property type="entry name" value="La"/>
    <property type="match status" value="1"/>
</dbReference>
<evidence type="ECO:0000256" key="1">
    <source>
        <dbReference type="ARBA" id="ARBA00022884"/>
    </source>
</evidence>
<gene>
    <name evidence="6" type="ORF">F3Y22_tig00110109pilonHSYRG00050</name>
</gene>
<dbReference type="Pfam" id="PF00076">
    <property type="entry name" value="RRM_1"/>
    <property type="match status" value="1"/>
</dbReference>
<feature type="region of interest" description="Disordered" evidence="3">
    <location>
        <begin position="1"/>
        <end position="22"/>
    </location>
</feature>
<dbReference type="PANTHER" id="PTHR22792:SF62">
    <property type="entry name" value="LA-RELATED PROTEIN 7"/>
    <property type="match status" value="1"/>
</dbReference>
<dbReference type="AlphaFoldDB" id="A0A6A3BJ52"/>
<evidence type="ECO:0000259" key="4">
    <source>
        <dbReference type="PROSITE" id="PS50102"/>
    </source>
</evidence>
<feature type="domain" description="RRM" evidence="4">
    <location>
        <begin position="248"/>
        <end position="342"/>
    </location>
</feature>
<dbReference type="Gene3D" id="3.30.70.330">
    <property type="match status" value="1"/>
</dbReference>
<evidence type="ECO:0000256" key="3">
    <source>
        <dbReference type="SAM" id="MobiDB-lite"/>
    </source>
</evidence>
<dbReference type="InterPro" id="IPR036388">
    <property type="entry name" value="WH-like_DNA-bd_sf"/>
</dbReference>
<protein>
    <submittedName>
        <fullName evidence="6">La-related protein 6C</fullName>
    </submittedName>
</protein>
<dbReference type="PROSITE" id="PS50102">
    <property type="entry name" value="RRM"/>
    <property type="match status" value="1"/>
</dbReference>
<dbReference type="InterPro" id="IPR036390">
    <property type="entry name" value="WH_DNA-bd_sf"/>
</dbReference>
<comment type="caution">
    <text evidence="6">The sequence shown here is derived from an EMBL/GenBank/DDBJ whole genome shotgun (WGS) entry which is preliminary data.</text>
</comment>
<organism evidence="6 7">
    <name type="scientific">Hibiscus syriacus</name>
    <name type="common">Rose of Sharon</name>
    <dbReference type="NCBI Taxonomy" id="106335"/>
    <lineage>
        <taxon>Eukaryota</taxon>
        <taxon>Viridiplantae</taxon>
        <taxon>Streptophyta</taxon>
        <taxon>Embryophyta</taxon>
        <taxon>Tracheophyta</taxon>
        <taxon>Spermatophyta</taxon>
        <taxon>Magnoliopsida</taxon>
        <taxon>eudicotyledons</taxon>
        <taxon>Gunneridae</taxon>
        <taxon>Pentapetalae</taxon>
        <taxon>rosids</taxon>
        <taxon>malvids</taxon>
        <taxon>Malvales</taxon>
        <taxon>Malvaceae</taxon>
        <taxon>Malvoideae</taxon>
        <taxon>Hibiscus</taxon>
    </lineage>
</organism>
<keyword evidence="7" id="KW-1185">Reference proteome</keyword>
<dbReference type="SUPFAM" id="SSF54928">
    <property type="entry name" value="RNA-binding domain, RBD"/>
    <property type="match status" value="1"/>
</dbReference>
<reference evidence="6" key="1">
    <citation type="submission" date="2019-09" db="EMBL/GenBank/DDBJ databases">
        <title>Draft genome information of white flower Hibiscus syriacus.</title>
        <authorList>
            <person name="Kim Y.-M."/>
        </authorList>
    </citation>
    <scope>NUCLEOTIDE SEQUENCE [LARGE SCALE GENOMIC DNA]</scope>
    <source>
        <strain evidence="6">YM2019G1</strain>
    </source>
</reference>
<dbReference type="InterPro" id="IPR000504">
    <property type="entry name" value="RRM_dom"/>
</dbReference>
<feature type="compositionally biased region" description="Polar residues" evidence="3">
    <location>
        <begin position="371"/>
        <end position="385"/>
    </location>
</feature>
<feature type="region of interest" description="Disordered" evidence="3">
    <location>
        <begin position="357"/>
        <end position="463"/>
    </location>
</feature>
<proteinExistence type="predicted"/>